<dbReference type="EMBL" id="JADGJH010000094">
    <property type="protein sequence ID" value="KAJ3138469.1"/>
    <property type="molecule type" value="Genomic_DNA"/>
</dbReference>
<feature type="region of interest" description="Disordered" evidence="5">
    <location>
        <begin position="723"/>
        <end position="753"/>
    </location>
</feature>
<name>A0AAD5T9P9_9FUNG</name>
<dbReference type="PANTHER" id="PTHR10048:SF22">
    <property type="entry name" value="PHOSPHATIDYLINOSITOL 4-KINASE BETA"/>
    <property type="match status" value="1"/>
</dbReference>
<gene>
    <name evidence="7" type="primary">PIK1</name>
    <name evidence="7" type="ORF">HK100_012673</name>
</gene>
<accession>A0AAD5T9P9</accession>
<organism evidence="7 8">
    <name type="scientific">Physocladia obscura</name>
    <dbReference type="NCBI Taxonomy" id="109957"/>
    <lineage>
        <taxon>Eukaryota</taxon>
        <taxon>Fungi</taxon>
        <taxon>Fungi incertae sedis</taxon>
        <taxon>Chytridiomycota</taxon>
        <taxon>Chytridiomycota incertae sedis</taxon>
        <taxon>Chytridiomycetes</taxon>
        <taxon>Chytridiales</taxon>
        <taxon>Chytriomycetaceae</taxon>
        <taxon>Physocladia</taxon>
    </lineage>
</organism>
<dbReference type="AlphaFoldDB" id="A0AAD5T9P9"/>
<feature type="compositionally biased region" description="Basic and acidic residues" evidence="5">
    <location>
        <begin position="276"/>
        <end position="295"/>
    </location>
</feature>
<keyword evidence="8" id="KW-1185">Reference proteome</keyword>
<feature type="compositionally biased region" description="Polar residues" evidence="5">
    <location>
        <begin position="90"/>
        <end position="99"/>
    </location>
</feature>
<comment type="catalytic activity">
    <reaction evidence="1">
        <text>a 1,2-diacyl-sn-glycero-3-phospho-(1D-myo-inositol) + ATP = a 1,2-diacyl-sn-glycero-3-phospho-(1D-myo-inositol 4-phosphate) + ADP + H(+)</text>
        <dbReference type="Rhea" id="RHEA:19877"/>
        <dbReference type="ChEBI" id="CHEBI:15378"/>
        <dbReference type="ChEBI" id="CHEBI:30616"/>
        <dbReference type="ChEBI" id="CHEBI:57880"/>
        <dbReference type="ChEBI" id="CHEBI:58178"/>
        <dbReference type="ChEBI" id="CHEBI:456216"/>
        <dbReference type="EC" id="2.7.1.67"/>
    </reaction>
</comment>
<dbReference type="Proteomes" id="UP001211907">
    <property type="component" value="Unassembled WGS sequence"/>
</dbReference>
<dbReference type="GO" id="GO:0016020">
    <property type="term" value="C:membrane"/>
    <property type="evidence" value="ECO:0007669"/>
    <property type="project" value="TreeGrafter"/>
</dbReference>
<dbReference type="InterPro" id="IPR015433">
    <property type="entry name" value="PI3/4_kinase"/>
</dbReference>
<keyword evidence="4" id="KW-0418">Kinase</keyword>
<evidence type="ECO:0000313" key="8">
    <source>
        <dbReference type="Proteomes" id="UP001211907"/>
    </source>
</evidence>
<feature type="region of interest" description="Disordered" evidence="5">
    <location>
        <begin position="322"/>
        <end position="342"/>
    </location>
</feature>
<evidence type="ECO:0000256" key="1">
    <source>
        <dbReference type="ARBA" id="ARBA00001686"/>
    </source>
</evidence>
<dbReference type="Gene3D" id="3.30.1010.10">
    <property type="entry name" value="Phosphatidylinositol 3-kinase Catalytic Subunit, Chain A, domain 4"/>
    <property type="match status" value="1"/>
</dbReference>
<dbReference type="InterPro" id="IPR011009">
    <property type="entry name" value="Kinase-like_dom_sf"/>
</dbReference>
<reference evidence="7" key="1">
    <citation type="submission" date="2020-05" db="EMBL/GenBank/DDBJ databases">
        <title>Phylogenomic resolution of chytrid fungi.</title>
        <authorList>
            <person name="Stajich J.E."/>
            <person name="Amses K."/>
            <person name="Simmons R."/>
            <person name="Seto K."/>
            <person name="Myers J."/>
            <person name="Bonds A."/>
            <person name="Quandt C.A."/>
            <person name="Barry K."/>
            <person name="Liu P."/>
            <person name="Grigoriev I."/>
            <person name="Longcore J.E."/>
            <person name="James T.Y."/>
        </authorList>
    </citation>
    <scope>NUCLEOTIDE SEQUENCE</scope>
    <source>
        <strain evidence="7">JEL0513</strain>
    </source>
</reference>
<dbReference type="FunFam" id="1.10.1070.11:FF:000016">
    <property type="entry name" value="PIK1p Phosphatidylinositol 4-kinase"/>
    <property type="match status" value="1"/>
</dbReference>
<dbReference type="GO" id="GO:0005737">
    <property type="term" value="C:cytoplasm"/>
    <property type="evidence" value="ECO:0007669"/>
    <property type="project" value="TreeGrafter"/>
</dbReference>
<dbReference type="InterPro" id="IPR018936">
    <property type="entry name" value="PI3/4_kinase_CS"/>
</dbReference>
<evidence type="ECO:0000256" key="3">
    <source>
        <dbReference type="ARBA" id="ARBA00022679"/>
    </source>
</evidence>
<dbReference type="EC" id="2.7.1.67" evidence="2"/>
<proteinExistence type="predicted"/>
<dbReference type="GO" id="GO:0048015">
    <property type="term" value="P:phosphatidylinositol-mediated signaling"/>
    <property type="evidence" value="ECO:0007669"/>
    <property type="project" value="TreeGrafter"/>
</dbReference>
<comment type="caution">
    <text evidence="7">The sequence shown here is derived from an EMBL/GenBank/DDBJ whole genome shotgun (WGS) entry which is preliminary data.</text>
</comment>
<feature type="region of interest" description="Disordered" evidence="5">
    <location>
        <begin position="68"/>
        <end position="99"/>
    </location>
</feature>
<feature type="compositionally biased region" description="Low complexity" evidence="5">
    <location>
        <begin position="725"/>
        <end position="741"/>
    </location>
</feature>
<feature type="region of interest" description="Disordered" evidence="5">
    <location>
        <begin position="254"/>
        <end position="304"/>
    </location>
</feature>
<dbReference type="GO" id="GO:0004430">
    <property type="term" value="F:1-phosphatidylinositol 4-kinase activity"/>
    <property type="evidence" value="ECO:0007669"/>
    <property type="project" value="UniProtKB-EC"/>
</dbReference>
<evidence type="ECO:0000256" key="2">
    <source>
        <dbReference type="ARBA" id="ARBA00012169"/>
    </source>
</evidence>
<dbReference type="InterPro" id="IPR036940">
    <property type="entry name" value="PI3/4_kinase_cat_sf"/>
</dbReference>
<dbReference type="Gene3D" id="1.10.1070.11">
    <property type="entry name" value="Phosphatidylinositol 3-/4-kinase, catalytic domain"/>
    <property type="match status" value="1"/>
</dbReference>
<dbReference type="InterPro" id="IPR000403">
    <property type="entry name" value="PI3/4_kinase_cat_dom"/>
</dbReference>
<evidence type="ECO:0000256" key="5">
    <source>
        <dbReference type="SAM" id="MobiDB-lite"/>
    </source>
</evidence>
<dbReference type="PROSITE" id="PS00916">
    <property type="entry name" value="PI3_4_KINASE_2"/>
    <property type="match status" value="1"/>
</dbReference>
<dbReference type="PROSITE" id="PS50290">
    <property type="entry name" value="PI3_4_KINASE_3"/>
    <property type="match status" value="1"/>
</dbReference>
<dbReference type="GO" id="GO:0046854">
    <property type="term" value="P:phosphatidylinositol phosphate biosynthetic process"/>
    <property type="evidence" value="ECO:0007669"/>
    <property type="project" value="InterPro"/>
</dbReference>
<feature type="region of interest" description="Disordered" evidence="5">
    <location>
        <begin position="669"/>
        <end position="694"/>
    </location>
</feature>
<dbReference type="PANTHER" id="PTHR10048">
    <property type="entry name" value="PHOSPHATIDYLINOSITOL KINASE"/>
    <property type="match status" value="1"/>
</dbReference>
<dbReference type="Pfam" id="PF00454">
    <property type="entry name" value="PI3_PI4_kinase"/>
    <property type="match status" value="1"/>
</dbReference>
<sequence>MITINEPTAAPIFATVEIPLLMAGIVLLNMNVGVMEAIDDVGGDVGDDDVIVIDCCIDNTVEFLMGSRKDNNNSDGSGGSDSAGDSGNSPQLRHSPNPSEIQGNVQIGSWLLRLFQSDFFDARLALHYLHLYPNNRPIQSYICNAFNSFPEADCEFWLPQLIHILITRGGVELETFVANRALDSDHMAIMGPRLSSSNPDAQELLQRVYQKTQSILFGRSAALSSSTFASPVAQSPLINDPRFLNANAESIITIKPNSSGSGSTSTTAPPLSSKELQQKNKDGSSDGSNNDKRTTSPESEGSSAGFFKVDSAHVTHVNATGDIVGEGEDEASLESSVSSSTDHIGGLLNSSGTSGIDHMKESVIFVGNNSRGASGVIVGGGELFGLGSVAFDKDNKFAASSIGFPMSAPSIEEMGMGTAFNRTVKFAKRIESEDTDVSANMEGSAHGQISRPSDVEWMMVHKPDYSYLSDPRMRYFHSQLQFIMTLSDISDRLRSVPKPARQSALCAELSLLNHNLPANVCIPLWCHGGVEERHHHWIVRVPPNDAVTLNSADRVPYLLLLEVVDEIEDEFPDIDVTISEMSLNCSGEKRLENKLIAPLRTNSDTETGSVRQSTSSINIADQGANSEENAEYYKSVINRRHQMSPAASTVEDQTAEITVAPIGMVVPRASSASLSSSPKQKATISRSRSTSSSLALHSAAVDEYTQKMRTAAVMLAQLYKQEAAGPTNTSSPSGSNSPSPNRKADPSGHIGVANVPSMKVDYEAIRNRLVQEMSILEEKRYKALEGQKASGKTAASGSNILLGASNGQIGQDDAVPEGIEEQISAGLLKKDKDDPSAAVFKESWDAKCARVRATSPYGSNPSWRLISAIVKSGSDLRQEVLALQLIKEMQRIWDEEKVPVWVHYYRILVTSKDGGYNQHLNTPGVAYTLYDHFIKEFGAPASKKFLKAQDAFMRSLAGYSIVCYLLQIKDRHNGNILVDKDGHTIHIDFGFMLSNSPGNMGFELAPFKLPQEFIDILGGTRSLKFQQYRKLCKDAFIAVRKRWDLIVGLVEIMEKDSVLPCFTGHSVKPNNTPGGSVSQPATPSSGGFFGFLGGSGGTNSSETVASHQIPPLSANFNHTNPQRPVTVGSNLALPVSMKLKERFSLGMTEAQVKDFVDSLVDSSINSIMTRLYDAFQWYSNGVL</sequence>
<protein>
    <recommendedName>
        <fullName evidence="2">1-phosphatidylinositol 4-kinase</fullName>
        <ecNumber evidence="2">2.7.1.67</ecNumber>
    </recommendedName>
</protein>
<evidence type="ECO:0000256" key="4">
    <source>
        <dbReference type="ARBA" id="ARBA00022777"/>
    </source>
</evidence>
<feature type="compositionally biased region" description="Low complexity" evidence="5">
    <location>
        <begin position="258"/>
        <end position="267"/>
    </location>
</feature>
<keyword evidence="3" id="KW-0808">Transferase</keyword>
<evidence type="ECO:0000313" key="7">
    <source>
        <dbReference type="EMBL" id="KAJ3138469.1"/>
    </source>
</evidence>
<dbReference type="SUPFAM" id="SSF56112">
    <property type="entry name" value="Protein kinase-like (PK-like)"/>
    <property type="match status" value="1"/>
</dbReference>
<evidence type="ECO:0000259" key="6">
    <source>
        <dbReference type="PROSITE" id="PS50290"/>
    </source>
</evidence>
<feature type="domain" description="PI3K/PI4K catalytic" evidence="6">
    <location>
        <begin position="833"/>
        <end position="1103"/>
    </location>
</feature>
<dbReference type="SMART" id="SM00146">
    <property type="entry name" value="PI3Kc"/>
    <property type="match status" value="1"/>
</dbReference>